<dbReference type="EMBL" id="OM869636">
    <property type="protein sequence ID" value="UPW41608.1"/>
    <property type="molecule type" value="Genomic_DNA"/>
</dbReference>
<name>A0A976R8S4_9VIRU</name>
<protein>
    <submittedName>
        <fullName evidence="1">DNA pilot protein</fullName>
    </submittedName>
</protein>
<evidence type="ECO:0000313" key="1">
    <source>
        <dbReference type="EMBL" id="UPW41608.1"/>
    </source>
</evidence>
<accession>A0A976R8S4</accession>
<sequence length="322" mass="35914">MVGGIIGAVGNLATGIANTVLQDKYSRLNYQLEKDKFNYQKEYDRTVMQREDNATQRSASDIAAAGGNPALAYSNGVVQAPTSSSSNVSDAPHFDGSGIGNALSSVGGAFNAINQIETDILNRKMINAEIDRVHSDISRTDAETMTEKFRQLNYVAETARTNEEKALAEARKTELLYNTAQYQKFGMPTNTQYPSTMNYFEKTANLLSRKLTDVDDEIGMTYGDMLNILVTAGLFAIPGSRALKYVFKGGRLAPALIRRSYDYIKAHGINGVRKNRKDFVDFIFNGIPKNDKQYKVHYDKFVKWFNGSYSKDGKTVNYKFKK</sequence>
<reference evidence="1" key="1">
    <citation type="submission" date="2022-02" db="EMBL/GenBank/DDBJ databases">
        <title>Towards deciphering the DNA virus diversity associated with rodent species in the families Cricetidae and Heteromyidae.</title>
        <authorList>
            <person name="Lund M."/>
            <person name="Larsen B.B."/>
            <person name="Gryseels S."/>
            <person name="Kraberger S."/>
            <person name="Rowsey D.M."/>
            <person name="Steger L."/>
            <person name="Yule K.M."/>
            <person name="Upham N.S."/>
            <person name="Worobey M."/>
            <person name="Van Doorslaer K."/>
            <person name="Varsani A."/>
        </authorList>
    </citation>
    <scope>NUCLEOTIDE SEQUENCE</scope>
    <source>
        <strain evidence="1">NeonRodF8_42</strain>
    </source>
</reference>
<proteinExistence type="predicted"/>
<organism evidence="1">
    <name type="scientific">Peromfec virus RodF8_42</name>
    <dbReference type="NCBI Taxonomy" id="2929375"/>
    <lineage>
        <taxon>Viruses</taxon>
        <taxon>Monodnaviria</taxon>
        <taxon>Sangervirae</taxon>
        <taxon>Phixviricota</taxon>
        <taxon>Malgrandaviricetes</taxon>
        <taxon>Petitvirales</taxon>
        <taxon>Microviridae</taxon>
    </lineage>
</organism>